<dbReference type="InterPro" id="IPR035919">
    <property type="entry name" value="EAL_sf"/>
</dbReference>
<dbReference type="InterPro" id="IPR043128">
    <property type="entry name" value="Rev_trsase/Diguanyl_cyclase"/>
</dbReference>
<dbReference type="Gene3D" id="3.20.20.450">
    <property type="entry name" value="EAL domain"/>
    <property type="match status" value="1"/>
</dbReference>
<protein>
    <submittedName>
        <fullName evidence="3">Oxygen sensor protein DosP</fullName>
        <ecNumber evidence="3">3.1.4.52</ecNumber>
    </submittedName>
</protein>
<dbReference type="Pfam" id="PF00990">
    <property type="entry name" value="GGDEF"/>
    <property type="match status" value="2"/>
</dbReference>
<proteinExistence type="predicted"/>
<sequence>MEDKRNRGRRITDRITEAYYELMKIVAENNHERMFEYYVEDDEAYIFKIVNSSPAQETVYPVFKQNIDTYMSECPADSIECFKKQLDKCLLRPMRTAFQLSFISEDGKSKPVEMYMVSIPDLDKKVCMVVGVMFDIRDENGLLDSLTGTYNHLAFENKCTSLIRQKGTKLLFVMLDVDDFKIVNDTLGHNVGDRVLSQTGQVLKEAVGANGIVGRLGGDEFAAIVFGLEDSDAVDEFCVKLSGRLKNIIFDMEYSASIGMTTGDDRELTFKDLYYEADQAMYYSKRQGKNRISFFNSIRKNDITVPHNSCAPSITDVSCRMSDREIFSYDEMPDYILAVDEESRRIVFVNKAIINSSVMTASQIDEFISKPFEDGFIDLFLRKKEQGNRVSVFSGKDHPDNIVAKLLGEKKLIIKLNHKDYNGYRLLKMIDLSDESKLNAVMRRIISYRAFMQNFIDAVNDTTEGLGYRNYLRLLREFYNADCVAVIYNGESAWDTIEEIHIPSAKIMAKVVNESVSRGAITDFLALFNDAGRVFISDIQSIEGEYRDLFKRMADVRIWSTSAVLLNKGEQCFGAIVVMNPRANSGSLDLIEMIGISISNSLFYEKARAEYEYRLNFDQVTGLRKRETFNNLGESYVEYDCSFMGVFASDIIRLSDINEKFGYMAGNARLKMVADVIRGVFTGYDIYRYEQDEIVVFCKDIDKKSFMGLVRIVRESLDDLDVSVSTGFSWTDKPDIARQLSEVRLMYDIEKDTKLKSLDSIMRNKVFKDVVSEIEKGSFMVYYQPKVDSRTGITVGAEALIRFFDEAHGVVGPIHFIEILEENRCSHLIDLFVLDEVCKAQKLRCISDRRVVPVSVNFSKNTLEYADLLDHVKEIMNRYDLPEGLVQIEITESVGDMDIVLINNIAQSLISMGFRLSMDDFGTKYSNLEMLFKFPFSIAKIDRSLVKNLESNEKSRIMLKHLISMIMELGIECVAEGAENEEQVRLLQQFGCNIIQGYFYSKPVTLDVFTSEFVEKTRNQL</sequence>
<dbReference type="SUPFAM" id="SSF55073">
    <property type="entry name" value="Nucleotide cyclase"/>
    <property type="match status" value="2"/>
</dbReference>
<evidence type="ECO:0000313" key="3">
    <source>
        <dbReference type="EMBL" id="CUN02155.1"/>
    </source>
</evidence>
<dbReference type="Pfam" id="PF00563">
    <property type="entry name" value="EAL"/>
    <property type="match status" value="1"/>
</dbReference>
<dbReference type="PANTHER" id="PTHR33121:SF79">
    <property type="entry name" value="CYCLIC DI-GMP PHOSPHODIESTERASE PDED-RELATED"/>
    <property type="match status" value="1"/>
</dbReference>
<feature type="domain" description="GGDEF" evidence="2">
    <location>
        <begin position="168"/>
        <end position="297"/>
    </location>
</feature>
<dbReference type="EMBL" id="CYXM01000006">
    <property type="protein sequence ID" value="CUN02155.1"/>
    <property type="molecule type" value="Genomic_DNA"/>
</dbReference>
<dbReference type="SMART" id="SM00267">
    <property type="entry name" value="GGDEF"/>
    <property type="match status" value="1"/>
</dbReference>
<evidence type="ECO:0000259" key="1">
    <source>
        <dbReference type="PROSITE" id="PS50883"/>
    </source>
</evidence>
<dbReference type="EC" id="3.1.4.52" evidence="3"/>
<feature type="domain" description="EAL" evidence="1">
    <location>
        <begin position="763"/>
        <end position="1017"/>
    </location>
</feature>
<dbReference type="InterPro" id="IPR000160">
    <property type="entry name" value="GGDEF_dom"/>
</dbReference>
<dbReference type="CDD" id="cd01949">
    <property type="entry name" value="GGDEF"/>
    <property type="match status" value="1"/>
</dbReference>
<dbReference type="Gene3D" id="3.30.70.270">
    <property type="match status" value="2"/>
</dbReference>
<dbReference type="GO" id="GO:0071111">
    <property type="term" value="F:cyclic-guanylate-specific phosphodiesterase activity"/>
    <property type="evidence" value="ECO:0007669"/>
    <property type="project" value="UniProtKB-EC"/>
</dbReference>
<dbReference type="PROSITE" id="PS50887">
    <property type="entry name" value="GGDEF"/>
    <property type="match status" value="1"/>
</dbReference>
<dbReference type="NCBIfam" id="TIGR00254">
    <property type="entry name" value="GGDEF"/>
    <property type="match status" value="1"/>
</dbReference>
<dbReference type="PANTHER" id="PTHR33121">
    <property type="entry name" value="CYCLIC DI-GMP PHOSPHODIESTERASE PDEF"/>
    <property type="match status" value="1"/>
</dbReference>
<dbReference type="RefSeq" id="WP_055237996.1">
    <property type="nucleotide sequence ID" value="NZ_CP143947.1"/>
</dbReference>
<evidence type="ECO:0000259" key="2">
    <source>
        <dbReference type="PROSITE" id="PS50887"/>
    </source>
</evidence>
<keyword evidence="3" id="KW-0378">Hydrolase</keyword>
<name>A0A173TJW1_9FIRM</name>
<evidence type="ECO:0000313" key="4">
    <source>
        <dbReference type="Proteomes" id="UP000095673"/>
    </source>
</evidence>
<dbReference type="AlphaFoldDB" id="A0A173TJW1"/>
<dbReference type="OrthoDB" id="9805474at2"/>
<accession>A0A173TJW1</accession>
<dbReference type="CDD" id="cd01948">
    <property type="entry name" value="EAL"/>
    <property type="match status" value="1"/>
</dbReference>
<dbReference type="SUPFAM" id="SSF141868">
    <property type="entry name" value="EAL domain-like"/>
    <property type="match status" value="1"/>
</dbReference>
<dbReference type="Proteomes" id="UP000095673">
    <property type="component" value="Unassembled WGS sequence"/>
</dbReference>
<dbReference type="PROSITE" id="PS50883">
    <property type="entry name" value="EAL"/>
    <property type="match status" value="1"/>
</dbReference>
<dbReference type="InterPro" id="IPR029787">
    <property type="entry name" value="Nucleotide_cyclase"/>
</dbReference>
<organism evidence="3 4">
    <name type="scientific">Agathobacter rectalis</name>
    <dbReference type="NCBI Taxonomy" id="39491"/>
    <lineage>
        <taxon>Bacteria</taxon>
        <taxon>Bacillati</taxon>
        <taxon>Bacillota</taxon>
        <taxon>Clostridia</taxon>
        <taxon>Lachnospirales</taxon>
        <taxon>Lachnospiraceae</taxon>
        <taxon>Agathobacter</taxon>
    </lineage>
</organism>
<gene>
    <name evidence="3" type="primary">dosP_2</name>
    <name evidence="3" type="ORF">ERS852580_01623</name>
</gene>
<reference evidence="3 4" key="1">
    <citation type="submission" date="2015-09" db="EMBL/GenBank/DDBJ databases">
        <authorList>
            <consortium name="Pathogen Informatics"/>
        </authorList>
    </citation>
    <scope>NUCLEOTIDE SEQUENCE [LARGE SCALE GENOMIC DNA]</scope>
    <source>
        <strain evidence="3 4">2789STDY5834968</strain>
    </source>
</reference>
<dbReference type="InterPro" id="IPR050706">
    <property type="entry name" value="Cyclic-di-GMP_PDE-like"/>
</dbReference>
<dbReference type="SMART" id="SM00052">
    <property type="entry name" value="EAL"/>
    <property type="match status" value="1"/>
</dbReference>
<dbReference type="InterPro" id="IPR001633">
    <property type="entry name" value="EAL_dom"/>
</dbReference>